<dbReference type="RefSeq" id="WP_070110319.1">
    <property type="nucleotide sequence ID" value="NZ_LZFO01000016.1"/>
</dbReference>
<organism evidence="4 5">
    <name type="scientific">Clostridium acetireducens DSM 10703</name>
    <dbReference type="NCBI Taxonomy" id="1121290"/>
    <lineage>
        <taxon>Bacteria</taxon>
        <taxon>Bacillati</taxon>
        <taxon>Bacillota</taxon>
        <taxon>Clostridia</taxon>
        <taxon>Eubacteriales</taxon>
        <taxon>Clostridiaceae</taxon>
        <taxon>Clostridium</taxon>
    </lineage>
</organism>
<keyword evidence="2" id="KW-1003">Cell membrane</keyword>
<proteinExistence type="inferred from homology"/>
<keyword evidence="5" id="KW-1185">Reference proteome</keyword>
<comment type="subcellular location">
    <subcellularLocation>
        <location evidence="2">Cell membrane</location>
        <topology evidence="2">Multi-pass membrane protein</topology>
    </subcellularLocation>
</comment>
<evidence type="ECO:0000256" key="3">
    <source>
        <dbReference type="SAM" id="Phobius"/>
    </source>
</evidence>
<evidence type="ECO:0000256" key="1">
    <source>
        <dbReference type="ARBA" id="ARBA00010692"/>
    </source>
</evidence>
<dbReference type="OrthoDB" id="9803495at2"/>
<keyword evidence="3" id="KW-0812">Transmembrane</keyword>
<gene>
    <name evidence="4" type="primary">bioY_2</name>
    <name evidence="4" type="ORF">CLOACE_13280</name>
</gene>
<reference evidence="4 5" key="1">
    <citation type="submission" date="2016-06" db="EMBL/GenBank/DDBJ databases">
        <title>Genome sequence of Clostridium acetireducens DSM 10703.</title>
        <authorList>
            <person name="Poehlein A."/>
            <person name="Fluechter S."/>
            <person name="Duerre P."/>
            <person name="Daniel R."/>
        </authorList>
    </citation>
    <scope>NUCLEOTIDE SEQUENCE [LARGE SCALE GENOMIC DNA]</scope>
    <source>
        <strain evidence="4 5">DSM 10703</strain>
    </source>
</reference>
<protein>
    <recommendedName>
        <fullName evidence="2">Biotin transporter</fullName>
    </recommendedName>
</protein>
<dbReference type="PATRIC" id="fig|1121290.3.peg.1307"/>
<evidence type="ECO:0000313" key="4">
    <source>
        <dbReference type="EMBL" id="OFI06073.1"/>
    </source>
</evidence>
<feature type="transmembrane region" description="Helical" evidence="3">
    <location>
        <begin position="84"/>
        <end position="101"/>
    </location>
</feature>
<dbReference type="EMBL" id="LZFO01000016">
    <property type="protein sequence ID" value="OFI06073.1"/>
    <property type="molecule type" value="Genomic_DNA"/>
</dbReference>
<dbReference type="GO" id="GO:0005886">
    <property type="term" value="C:plasma membrane"/>
    <property type="evidence" value="ECO:0007669"/>
    <property type="project" value="UniProtKB-SubCell"/>
</dbReference>
<comment type="similarity">
    <text evidence="1 2">Belongs to the BioY family.</text>
</comment>
<dbReference type="PANTHER" id="PTHR34295:SF1">
    <property type="entry name" value="BIOTIN TRANSPORTER BIOY"/>
    <property type="match status" value="1"/>
</dbReference>
<feature type="transmembrane region" description="Helical" evidence="3">
    <location>
        <begin position="57"/>
        <end position="78"/>
    </location>
</feature>
<dbReference type="Gene3D" id="1.10.1760.20">
    <property type="match status" value="1"/>
</dbReference>
<dbReference type="STRING" id="1121290.CLAOCE_13280"/>
<evidence type="ECO:0000256" key="2">
    <source>
        <dbReference type="PIRNR" id="PIRNR016661"/>
    </source>
</evidence>
<name>A0A1E8EYY6_9CLOT</name>
<dbReference type="AlphaFoldDB" id="A0A1E8EYY6"/>
<accession>A0A1E8EYY6</accession>
<dbReference type="Pfam" id="PF02632">
    <property type="entry name" value="BioY"/>
    <property type="match status" value="1"/>
</dbReference>
<dbReference type="PIRSF" id="PIRSF016661">
    <property type="entry name" value="BioY"/>
    <property type="match status" value="1"/>
</dbReference>
<dbReference type="Proteomes" id="UP000175744">
    <property type="component" value="Unassembled WGS sequence"/>
</dbReference>
<keyword evidence="2 3" id="KW-0472">Membrane</keyword>
<evidence type="ECO:0000313" key="5">
    <source>
        <dbReference type="Proteomes" id="UP000175744"/>
    </source>
</evidence>
<dbReference type="InterPro" id="IPR003784">
    <property type="entry name" value="BioY"/>
</dbReference>
<dbReference type="PANTHER" id="PTHR34295">
    <property type="entry name" value="BIOTIN TRANSPORTER BIOY"/>
    <property type="match status" value="1"/>
</dbReference>
<keyword evidence="3" id="KW-1133">Transmembrane helix</keyword>
<sequence length="184" mass="19732">MNMKTRDIILVSIFAALTAIGAFIKIPIGPAPITLQLLFTTLAGVLLGSKLGALSQLIYVLLGLVGIPVFTEGGGFSYILKPTFGYLLGFILGAYIIGKIAEHYKKVSTYNLFFACLIGTIVIYIIGVPYLYLGLKYVVHKDIGFINAIKVGCIVFLPGDLAKCLLTAALGKKIIPTLNKSKGF</sequence>
<feature type="transmembrane region" description="Helical" evidence="3">
    <location>
        <begin position="113"/>
        <end position="133"/>
    </location>
</feature>
<comment type="caution">
    <text evidence="4">The sequence shown here is derived from an EMBL/GenBank/DDBJ whole genome shotgun (WGS) entry which is preliminary data.</text>
</comment>
<dbReference type="GO" id="GO:0015225">
    <property type="term" value="F:biotin transmembrane transporter activity"/>
    <property type="evidence" value="ECO:0007669"/>
    <property type="project" value="UniProtKB-UniRule"/>
</dbReference>
<keyword evidence="2" id="KW-0813">Transport</keyword>